<dbReference type="Proteomes" id="UP000827133">
    <property type="component" value="Unassembled WGS sequence"/>
</dbReference>
<name>A0A9P8DNU0_9HYPO</name>
<organism evidence="2 3">
    <name type="scientific">Fusarium musae</name>
    <dbReference type="NCBI Taxonomy" id="1042133"/>
    <lineage>
        <taxon>Eukaryota</taxon>
        <taxon>Fungi</taxon>
        <taxon>Dikarya</taxon>
        <taxon>Ascomycota</taxon>
        <taxon>Pezizomycotina</taxon>
        <taxon>Sordariomycetes</taxon>
        <taxon>Hypocreomycetidae</taxon>
        <taxon>Hypocreales</taxon>
        <taxon>Nectriaceae</taxon>
        <taxon>Fusarium</taxon>
    </lineage>
</organism>
<dbReference type="GeneID" id="68310238"/>
<feature type="transmembrane region" description="Helical" evidence="1">
    <location>
        <begin position="83"/>
        <end position="101"/>
    </location>
</feature>
<feature type="transmembrane region" description="Helical" evidence="1">
    <location>
        <begin position="256"/>
        <end position="277"/>
    </location>
</feature>
<keyword evidence="1" id="KW-0472">Membrane</keyword>
<protein>
    <recommendedName>
        <fullName evidence="4">DUF1295 domain-containing protein</fullName>
    </recommendedName>
</protein>
<keyword evidence="1" id="KW-0812">Transmembrane</keyword>
<dbReference type="KEGG" id="fmu:J7337_002381"/>
<sequence>MSLPFVKSIEDCGEYAKTVQPYIPELYALPRQILDNIASPDGLRQIYVDTNPLISGFAISIALGFVFLVVSEINRNYSQVDRMWSILPNLYVVHLSVWARFAGIPSSRVDLIAAATTLWSQYVPRFVWFLFNVTFISFYQSVLLFSFSCVPAYAILCSTKFEQDVTSADIVFALIMVGLVYSEWVSDGQQWDYHAAKHQYQAEAKVPKQFKYSQAELNRGFNTSGLWAYSRHPNFAAEQMIWFVLYQWSCFATKNMYSYTFTGAAALILLFQGSTWLTELITAGKYTEYPSYQEQVGMFLPKSLTPYKTPGPKIIRTSDIAKRMENKKQA</sequence>
<dbReference type="Pfam" id="PF06966">
    <property type="entry name" value="DUF1295"/>
    <property type="match status" value="1"/>
</dbReference>
<proteinExistence type="predicted"/>
<evidence type="ECO:0008006" key="4">
    <source>
        <dbReference type="Google" id="ProtNLM"/>
    </source>
</evidence>
<dbReference type="GO" id="GO:0016020">
    <property type="term" value="C:membrane"/>
    <property type="evidence" value="ECO:0007669"/>
    <property type="project" value="TreeGrafter"/>
</dbReference>
<dbReference type="AlphaFoldDB" id="A0A9P8DNU0"/>
<dbReference type="PANTHER" id="PTHR32251:SF23">
    <property type="entry name" value="3-OXO-5-ALPHA-STEROID 4-DEHYDROGENASE (DUF1295)"/>
    <property type="match status" value="1"/>
</dbReference>
<feature type="transmembrane region" description="Helical" evidence="1">
    <location>
        <begin position="126"/>
        <end position="153"/>
    </location>
</feature>
<evidence type="ECO:0000256" key="1">
    <source>
        <dbReference type="SAM" id="Phobius"/>
    </source>
</evidence>
<keyword evidence="1" id="KW-1133">Transmembrane helix</keyword>
<dbReference type="PANTHER" id="PTHR32251">
    <property type="entry name" value="3-OXO-5-ALPHA-STEROID 4-DEHYDROGENASE"/>
    <property type="match status" value="1"/>
</dbReference>
<accession>A0A9P8DNU0</accession>
<evidence type="ECO:0000313" key="3">
    <source>
        <dbReference type="Proteomes" id="UP000827133"/>
    </source>
</evidence>
<dbReference type="RefSeq" id="XP_044684411.1">
    <property type="nucleotide sequence ID" value="XM_044820111.1"/>
</dbReference>
<dbReference type="EMBL" id="JAHBCI010000002">
    <property type="protein sequence ID" value="KAG9505412.1"/>
    <property type="molecule type" value="Genomic_DNA"/>
</dbReference>
<feature type="transmembrane region" description="Helical" evidence="1">
    <location>
        <begin position="53"/>
        <end position="71"/>
    </location>
</feature>
<feature type="transmembrane region" description="Helical" evidence="1">
    <location>
        <begin position="165"/>
        <end position="184"/>
    </location>
</feature>
<keyword evidence="3" id="KW-1185">Reference proteome</keyword>
<dbReference type="InterPro" id="IPR010721">
    <property type="entry name" value="UstE-like"/>
</dbReference>
<reference evidence="2" key="1">
    <citation type="journal article" date="2021" name="Mol. Plant Microbe Interact.">
        <title>Telomere to telomere genome assembly of Fusarium musae F31, causal agent of crown rot disease of banana.</title>
        <authorList>
            <person name="Degradi L."/>
            <person name="Tava V."/>
            <person name="Kunova A."/>
            <person name="Cortesi P."/>
            <person name="Saracchi M."/>
            <person name="Pasquali M."/>
        </authorList>
    </citation>
    <scope>NUCLEOTIDE SEQUENCE</scope>
    <source>
        <strain evidence="2">F31</strain>
    </source>
</reference>
<gene>
    <name evidence="2" type="ORF">J7337_002381</name>
</gene>
<comment type="caution">
    <text evidence="2">The sequence shown here is derived from an EMBL/GenBank/DDBJ whole genome shotgun (WGS) entry which is preliminary data.</text>
</comment>
<evidence type="ECO:0000313" key="2">
    <source>
        <dbReference type="EMBL" id="KAG9505412.1"/>
    </source>
</evidence>
<dbReference type="Gene3D" id="1.20.120.1630">
    <property type="match status" value="1"/>
</dbReference>